<feature type="compositionally biased region" description="Polar residues" evidence="1">
    <location>
        <begin position="372"/>
        <end position="384"/>
    </location>
</feature>
<dbReference type="RefSeq" id="WP_338739001.1">
    <property type="nucleotide sequence ID" value="NZ_CP146612.1"/>
</dbReference>
<name>A0ABZ2J5J4_9CHLR</name>
<dbReference type="EMBL" id="CP146612">
    <property type="protein sequence ID" value="WWX26135.1"/>
    <property type="molecule type" value="Genomic_DNA"/>
</dbReference>
<evidence type="ECO:0000259" key="2">
    <source>
        <dbReference type="Pfam" id="PF18915"/>
    </source>
</evidence>
<organism evidence="3 4">
    <name type="scientific">Candidatus Dehalogenimonas loeffleri</name>
    <dbReference type="NCBI Taxonomy" id="3127115"/>
    <lineage>
        <taxon>Bacteria</taxon>
        <taxon>Bacillati</taxon>
        <taxon>Chloroflexota</taxon>
        <taxon>Dehalococcoidia</taxon>
        <taxon>Dehalococcoidales</taxon>
        <taxon>Dehalococcoidaceae</taxon>
        <taxon>Dehalogenimonas</taxon>
    </lineage>
</organism>
<feature type="domain" description="DUF5667" evidence="2">
    <location>
        <begin position="111"/>
        <end position="188"/>
    </location>
</feature>
<proteinExistence type="predicted"/>
<evidence type="ECO:0000313" key="4">
    <source>
        <dbReference type="Proteomes" id="UP001375370"/>
    </source>
</evidence>
<sequence length="414" mass="44927">MGNIEHILAKCITDIESGSSDIKTCLNRYPHHRQELEHLLKLAGSIHQPEIPIPSNQWKALTKAKIFEEIAREKPVPNFWQRFPPLRSVVMAAVALMLVTSGGTVYAAQSALPGETLYGIKTVWEQVRMGLTFGDESRFDYSLVLAEKRIDEIRNLGVALTDQVSPSSSRYQEHISMATDIMNQDETGVLRERFCLALQTHLSTLDSIIDSTVGHIRVELTTMSEFQFQQQAKGLVAFAEIDPVKATKLNLAAMDYQLLRAQMMAEQGHQEDSLNALNRYGELKRNGQGFGRGSGQETMEIDRLNAAATNAQLQCLSGMYAKASNENISLIEKAMIGAAGDYKQAVQSLNAAGYSGKIPDSPTIPSQIPAVLQQQIQTAASEEPSQGGADNDDQGDQGTGSGGTGGSSGGGNGR</sequence>
<feature type="compositionally biased region" description="Gly residues" evidence="1">
    <location>
        <begin position="397"/>
        <end position="414"/>
    </location>
</feature>
<protein>
    <submittedName>
        <fullName evidence="3">DUF5667 domain-containing protein</fullName>
    </submittedName>
</protein>
<feature type="region of interest" description="Disordered" evidence="1">
    <location>
        <begin position="360"/>
        <end position="414"/>
    </location>
</feature>
<reference evidence="3 4" key="1">
    <citation type="submission" date="2024-03" db="EMBL/GenBank/DDBJ databases">
        <title>A Dehalogenimonas Isolated from Estuarine Sediments Dihaloeliminates Chlorinated Alkanes.</title>
        <authorList>
            <person name="Yang Y."/>
            <person name="Wang H."/>
        </authorList>
    </citation>
    <scope>NUCLEOTIDE SEQUENCE [LARGE SCALE GENOMIC DNA]</scope>
    <source>
        <strain evidence="3 4">W</strain>
    </source>
</reference>
<accession>A0ABZ2J5J4</accession>
<gene>
    <name evidence="3" type="ORF">V8247_03975</name>
</gene>
<dbReference type="Pfam" id="PF18915">
    <property type="entry name" value="DUF5667"/>
    <property type="match status" value="1"/>
</dbReference>
<dbReference type="Proteomes" id="UP001375370">
    <property type="component" value="Chromosome"/>
</dbReference>
<keyword evidence="4" id="KW-1185">Reference proteome</keyword>
<evidence type="ECO:0000313" key="3">
    <source>
        <dbReference type="EMBL" id="WWX26135.1"/>
    </source>
</evidence>
<dbReference type="InterPro" id="IPR043725">
    <property type="entry name" value="DUF5667"/>
</dbReference>
<evidence type="ECO:0000256" key="1">
    <source>
        <dbReference type="SAM" id="MobiDB-lite"/>
    </source>
</evidence>